<dbReference type="GO" id="GO:0006635">
    <property type="term" value="P:fatty acid beta-oxidation"/>
    <property type="evidence" value="ECO:0007669"/>
    <property type="project" value="TreeGrafter"/>
</dbReference>
<dbReference type="FunFam" id="1.10.12.10:FF:000001">
    <property type="entry name" value="Probable enoyl-CoA hydratase, mitochondrial"/>
    <property type="match status" value="1"/>
</dbReference>
<dbReference type="InterPro" id="IPR029045">
    <property type="entry name" value="ClpP/crotonase-like_dom_sf"/>
</dbReference>
<dbReference type="VEuPathDB" id="FungiDB:BDEG_28113"/>
<dbReference type="InterPro" id="IPR001753">
    <property type="entry name" value="Enoyl-CoA_hydra/iso"/>
</dbReference>
<dbReference type="Gene3D" id="1.10.12.10">
    <property type="entry name" value="Lyase 2-enoyl-coa Hydratase, Chain A, domain 2"/>
    <property type="match status" value="1"/>
</dbReference>
<dbReference type="InterPro" id="IPR014748">
    <property type="entry name" value="Enoyl-CoA_hydra_C"/>
</dbReference>
<proteinExistence type="inferred from homology"/>
<dbReference type="OrthoDB" id="410701at2759"/>
<dbReference type="InterPro" id="IPR018376">
    <property type="entry name" value="Enoyl-CoA_hyd/isom_CS"/>
</dbReference>
<dbReference type="EMBL" id="DS022314">
    <property type="protein sequence ID" value="OAJ44934.1"/>
    <property type="molecule type" value="Genomic_DNA"/>
</dbReference>
<evidence type="ECO:0000256" key="2">
    <source>
        <dbReference type="ARBA" id="ARBA00023239"/>
    </source>
</evidence>
<sequence length="316" mass="34264">MIRNVHEYTANSMKLLTAIRLRSCKHSFLPTGQSLGFSRLLSTARECNVEALHGNDKGIFVLTLDRPAAKNALGRTLLSQFRQSINDLRFNDQARVVIVKSAVDGVFCAGADLKERAQMQPSEVAAFVNSLRAAFSELEVGDVEFITNMKNSLPMPTIAVVDGFALGGGLELALCTDLRVGGQKAKVGLPETKLAIIPGAGGTQRLCRLIGVSRAKELIFTSRVLTSSEAFDYGIVNYTVNESAYSKALEVARTMIPNGPVAMRMAKLAVHHGSQLDLASGLAFEQTCYAQVIPTQDRLEGLAAFREKRTPVYTGR</sequence>
<keyword evidence="2" id="KW-0456">Lyase</keyword>
<dbReference type="GO" id="GO:0005739">
    <property type="term" value="C:mitochondrion"/>
    <property type="evidence" value="ECO:0007669"/>
    <property type="project" value="TreeGrafter"/>
</dbReference>
<gene>
    <name evidence="4" type="ORF">BDEG_28113</name>
</gene>
<evidence type="ECO:0000313" key="4">
    <source>
        <dbReference type="EMBL" id="OAJ44934.1"/>
    </source>
</evidence>
<evidence type="ECO:0000313" key="5">
    <source>
        <dbReference type="Proteomes" id="UP000077115"/>
    </source>
</evidence>
<dbReference type="STRING" id="403673.A0A177WZ25"/>
<dbReference type="PROSITE" id="PS00166">
    <property type="entry name" value="ENOYL_COA_HYDRATASE"/>
    <property type="match status" value="1"/>
</dbReference>
<dbReference type="Gene3D" id="3.90.226.10">
    <property type="entry name" value="2-enoyl-CoA Hydratase, Chain A, domain 1"/>
    <property type="match status" value="1"/>
</dbReference>
<dbReference type="SUPFAM" id="SSF52096">
    <property type="entry name" value="ClpP/crotonase"/>
    <property type="match status" value="1"/>
</dbReference>
<dbReference type="Pfam" id="PF00378">
    <property type="entry name" value="ECH_1"/>
    <property type="match status" value="1"/>
</dbReference>
<protein>
    <submittedName>
        <fullName evidence="4">Uncharacterized protein</fullName>
    </submittedName>
</protein>
<reference evidence="4 5" key="2">
    <citation type="submission" date="2016-05" db="EMBL/GenBank/DDBJ databases">
        <title>Lineage-specific infection strategies underlie the spectrum of fungal disease in amphibians.</title>
        <authorList>
            <person name="Cuomo C.A."/>
            <person name="Farrer R.A."/>
            <person name="James T."/>
            <person name="Longcore J."/>
            <person name="Birren B."/>
        </authorList>
    </citation>
    <scope>NUCLEOTIDE SEQUENCE [LARGE SCALE GENOMIC DNA]</scope>
    <source>
        <strain evidence="4 5">JEL423</strain>
    </source>
</reference>
<accession>A0A177WZ25</accession>
<reference evidence="4 5" key="1">
    <citation type="submission" date="2006-10" db="EMBL/GenBank/DDBJ databases">
        <title>The Genome Sequence of Batrachochytrium dendrobatidis JEL423.</title>
        <authorList>
            <consortium name="The Broad Institute Genome Sequencing Platform"/>
            <person name="Birren B."/>
            <person name="Lander E."/>
            <person name="Galagan J."/>
            <person name="Cuomo C."/>
            <person name="Devon K."/>
            <person name="Jaffe D."/>
            <person name="Butler J."/>
            <person name="Alvarez P."/>
            <person name="Gnerre S."/>
            <person name="Grabherr M."/>
            <person name="Kleber M."/>
            <person name="Mauceli E."/>
            <person name="Brockman W."/>
            <person name="Young S."/>
            <person name="LaButti K."/>
            <person name="Sykes S."/>
            <person name="DeCaprio D."/>
            <person name="Crawford M."/>
            <person name="Koehrsen M."/>
            <person name="Engels R."/>
            <person name="Montgomery P."/>
            <person name="Pearson M."/>
            <person name="Howarth C."/>
            <person name="Larson L."/>
            <person name="White J."/>
            <person name="O'Leary S."/>
            <person name="Kodira C."/>
            <person name="Zeng Q."/>
            <person name="Yandava C."/>
            <person name="Alvarado L."/>
            <person name="Longcore J."/>
            <person name="James T."/>
        </authorList>
    </citation>
    <scope>NUCLEOTIDE SEQUENCE [LARGE SCALE GENOMIC DNA]</scope>
    <source>
        <strain evidence="4 5">JEL423</strain>
    </source>
</reference>
<dbReference type="FunFam" id="3.90.226.10:FF:000009">
    <property type="entry name" value="Carnitinyl-CoA dehydratase"/>
    <property type="match status" value="1"/>
</dbReference>
<name>A0A177WZ25_BATDL</name>
<dbReference type="PANTHER" id="PTHR11941">
    <property type="entry name" value="ENOYL-COA HYDRATASE-RELATED"/>
    <property type="match status" value="1"/>
</dbReference>
<dbReference type="CDD" id="cd06558">
    <property type="entry name" value="crotonase-like"/>
    <property type="match status" value="1"/>
</dbReference>
<comment type="similarity">
    <text evidence="1 3">Belongs to the enoyl-CoA hydratase/isomerase family.</text>
</comment>
<organism evidence="4 5">
    <name type="scientific">Batrachochytrium dendrobatidis (strain JEL423)</name>
    <dbReference type="NCBI Taxonomy" id="403673"/>
    <lineage>
        <taxon>Eukaryota</taxon>
        <taxon>Fungi</taxon>
        <taxon>Fungi incertae sedis</taxon>
        <taxon>Chytridiomycota</taxon>
        <taxon>Chytridiomycota incertae sedis</taxon>
        <taxon>Chytridiomycetes</taxon>
        <taxon>Rhizophydiales</taxon>
        <taxon>Rhizophydiales incertae sedis</taxon>
        <taxon>Batrachochytrium</taxon>
    </lineage>
</organism>
<evidence type="ECO:0000256" key="1">
    <source>
        <dbReference type="ARBA" id="ARBA00005254"/>
    </source>
</evidence>
<dbReference type="Proteomes" id="UP000077115">
    <property type="component" value="Unassembled WGS sequence"/>
</dbReference>
<dbReference type="eggNOG" id="KOG1679">
    <property type="taxonomic scope" value="Eukaryota"/>
</dbReference>
<evidence type="ECO:0000256" key="3">
    <source>
        <dbReference type="RuleBase" id="RU003707"/>
    </source>
</evidence>
<dbReference type="PANTHER" id="PTHR11941:SF171">
    <property type="entry name" value="SD19268P"/>
    <property type="match status" value="1"/>
</dbReference>
<dbReference type="AlphaFoldDB" id="A0A177WZ25"/>
<dbReference type="GO" id="GO:0016836">
    <property type="term" value="F:hydro-lyase activity"/>
    <property type="evidence" value="ECO:0007669"/>
    <property type="project" value="UniProtKB-ARBA"/>
</dbReference>